<dbReference type="InterPro" id="IPR002110">
    <property type="entry name" value="Ankyrin_rpt"/>
</dbReference>
<dbReference type="Pfam" id="PF13637">
    <property type="entry name" value="Ank_4"/>
    <property type="match status" value="1"/>
</dbReference>
<protein>
    <submittedName>
        <fullName evidence="4">Ankyrin repeat-containing domain protein</fullName>
    </submittedName>
</protein>
<name>A0A5J5EGG9_9PEZI</name>
<dbReference type="OrthoDB" id="194358at2759"/>
<sequence length="131" mass="13569">MSGMLVTHGADVSAVNNYKSTPLHLAVRQGRDTEAQHLIANSANVMAGDRASAIPLRHATSVGRYAVDFGCTPLHYDGRPGHAVLALIVVDNGADVAAVDRAEYTALHTAAMQGQEAVARLLAEAAGALQG</sequence>
<dbReference type="Proteomes" id="UP000326924">
    <property type="component" value="Unassembled WGS sequence"/>
</dbReference>
<dbReference type="Gene3D" id="1.25.40.20">
    <property type="entry name" value="Ankyrin repeat-containing domain"/>
    <property type="match status" value="2"/>
</dbReference>
<keyword evidence="1" id="KW-0677">Repeat</keyword>
<feature type="repeat" description="ANK" evidence="3">
    <location>
        <begin position="18"/>
        <end position="50"/>
    </location>
</feature>
<dbReference type="EMBL" id="VXIS01000310">
    <property type="protein sequence ID" value="KAA8894802.1"/>
    <property type="molecule type" value="Genomic_DNA"/>
</dbReference>
<dbReference type="PANTHER" id="PTHR24189">
    <property type="entry name" value="MYOTROPHIN"/>
    <property type="match status" value="1"/>
</dbReference>
<evidence type="ECO:0000256" key="1">
    <source>
        <dbReference type="ARBA" id="ARBA00022737"/>
    </source>
</evidence>
<dbReference type="InterPro" id="IPR050745">
    <property type="entry name" value="Multifunctional_regulatory"/>
</dbReference>
<dbReference type="FunCoup" id="A0A5J5EGG9">
    <property type="interactions" value="177"/>
</dbReference>
<dbReference type="SMART" id="SM00248">
    <property type="entry name" value="ANK"/>
    <property type="match status" value="3"/>
</dbReference>
<dbReference type="AlphaFoldDB" id="A0A5J5EGG9"/>
<evidence type="ECO:0000313" key="5">
    <source>
        <dbReference type="Proteomes" id="UP000326924"/>
    </source>
</evidence>
<accession>A0A5J5EGG9</accession>
<evidence type="ECO:0000313" key="4">
    <source>
        <dbReference type="EMBL" id="KAA8894802.1"/>
    </source>
</evidence>
<evidence type="ECO:0000256" key="2">
    <source>
        <dbReference type="ARBA" id="ARBA00023043"/>
    </source>
</evidence>
<reference evidence="4 5" key="1">
    <citation type="submission" date="2019-09" db="EMBL/GenBank/DDBJ databases">
        <title>Draft genome of the ectomycorrhizal ascomycete Sphaerosporella brunnea.</title>
        <authorList>
            <consortium name="DOE Joint Genome Institute"/>
            <person name="Benucci G.M."/>
            <person name="Marozzi G."/>
            <person name="Antonielli L."/>
            <person name="Sanchez S."/>
            <person name="Marco P."/>
            <person name="Wang X."/>
            <person name="Falini L.B."/>
            <person name="Barry K."/>
            <person name="Haridas S."/>
            <person name="Lipzen A."/>
            <person name="Labutti K."/>
            <person name="Grigoriev I.V."/>
            <person name="Murat C."/>
            <person name="Martin F."/>
            <person name="Albertini E."/>
            <person name="Donnini D."/>
            <person name="Bonito G."/>
        </authorList>
    </citation>
    <scope>NUCLEOTIDE SEQUENCE [LARGE SCALE GENOMIC DNA]</scope>
    <source>
        <strain evidence="4 5">Sb_GMNB300</strain>
    </source>
</reference>
<dbReference type="Pfam" id="PF00023">
    <property type="entry name" value="Ank"/>
    <property type="match status" value="1"/>
</dbReference>
<dbReference type="InParanoid" id="A0A5J5EGG9"/>
<gene>
    <name evidence="4" type="ORF">FN846DRAFT_912491</name>
</gene>
<feature type="repeat" description="ANK" evidence="3">
    <location>
        <begin position="69"/>
        <end position="101"/>
    </location>
</feature>
<organism evidence="4 5">
    <name type="scientific">Sphaerosporella brunnea</name>
    <dbReference type="NCBI Taxonomy" id="1250544"/>
    <lineage>
        <taxon>Eukaryota</taxon>
        <taxon>Fungi</taxon>
        <taxon>Dikarya</taxon>
        <taxon>Ascomycota</taxon>
        <taxon>Pezizomycotina</taxon>
        <taxon>Pezizomycetes</taxon>
        <taxon>Pezizales</taxon>
        <taxon>Pyronemataceae</taxon>
        <taxon>Sphaerosporella</taxon>
    </lineage>
</organism>
<dbReference type="PANTHER" id="PTHR24189:SF50">
    <property type="entry name" value="ANKYRIN REPEAT AND SOCS BOX PROTEIN 2"/>
    <property type="match status" value="1"/>
</dbReference>
<evidence type="ECO:0000256" key="3">
    <source>
        <dbReference type="PROSITE-ProRule" id="PRU00023"/>
    </source>
</evidence>
<dbReference type="InterPro" id="IPR036770">
    <property type="entry name" value="Ankyrin_rpt-contain_sf"/>
</dbReference>
<keyword evidence="2 3" id="KW-0040">ANK repeat</keyword>
<proteinExistence type="predicted"/>
<keyword evidence="5" id="KW-1185">Reference proteome</keyword>
<dbReference type="SUPFAM" id="SSF48403">
    <property type="entry name" value="Ankyrin repeat"/>
    <property type="match status" value="1"/>
</dbReference>
<comment type="caution">
    <text evidence="4">The sequence shown here is derived from an EMBL/GenBank/DDBJ whole genome shotgun (WGS) entry which is preliminary data.</text>
</comment>
<dbReference type="PROSITE" id="PS50088">
    <property type="entry name" value="ANK_REPEAT"/>
    <property type="match status" value="2"/>
</dbReference>